<dbReference type="SUPFAM" id="SSF51735">
    <property type="entry name" value="NAD(P)-binding Rossmann-fold domains"/>
    <property type="match status" value="1"/>
</dbReference>
<evidence type="ECO:0000259" key="3">
    <source>
        <dbReference type="Pfam" id="PF01232"/>
    </source>
</evidence>
<comment type="caution">
    <text evidence="5">The sequence shown here is derived from an EMBL/GenBank/DDBJ whole genome shotgun (WGS) entry which is preliminary data.</text>
</comment>
<evidence type="ECO:0000313" key="5">
    <source>
        <dbReference type="EMBL" id="GGD26221.1"/>
    </source>
</evidence>
<dbReference type="Pfam" id="PF08125">
    <property type="entry name" value="Mannitol_dh_C"/>
    <property type="match status" value="1"/>
</dbReference>
<keyword evidence="6" id="KW-1185">Reference proteome</keyword>
<reference evidence="5" key="1">
    <citation type="journal article" date="2014" name="Int. J. Syst. Evol. Microbiol.">
        <title>Complete genome sequence of Corynebacterium casei LMG S-19264T (=DSM 44701T), isolated from a smear-ripened cheese.</title>
        <authorList>
            <consortium name="US DOE Joint Genome Institute (JGI-PGF)"/>
            <person name="Walter F."/>
            <person name="Albersmeier A."/>
            <person name="Kalinowski J."/>
            <person name="Ruckert C."/>
        </authorList>
    </citation>
    <scope>NUCLEOTIDE SEQUENCE</scope>
    <source>
        <strain evidence="5">CGMCC 1.15152</strain>
    </source>
</reference>
<dbReference type="GO" id="GO:0008926">
    <property type="term" value="F:mannitol-1-phosphate 5-dehydrogenase activity"/>
    <property type="evidence" value="ECO:0007669"/>
    <property type="project" value="UniProtKB-EC"/>
</dbReference>
<dbReference type="InterPro" id="IPR036291">
    <property type="entry name" value="NAD(P)-bd_dom_sf"/>
</dbReference>
<dbReference type="SUPFAM" id="SSF48179">
    <property type="entry name" value="6-phosphogluconate dehydrogenase C-terminal domain-like"/>
    <property type="match status" value="1"/>
</dbReference>
<accession>A0A917DCE0</accession>
<gene>
    <name evidence="5" type="ORF">GCM10010915_02830</name>
</gene>
<evidence type="ECO:0000256" key="1">
    <source>
        <dbReference type="ARBA" id="ARBA00023002"/>
    </source>
</evidence>
<dbReference type="EMBL" id="BMHO01000001">
    <property type="protein sequence ID" value="GGD26221.1"/>
    <property type="molecule type" value="Genomic_DNA"/>
</dbReference>
<dbReference type="Pfam" id="PF01232">
    <property type="entry name" value="Mannitol_dh"/>
    <property type="match status" value="1"/>
</dbReference>
<dbReference type="RefSeq" id="WP_188710545.1">
    <property type="nucleotide sequence ID" value="NZ_BMHO01000001.1"/>
</dbReference>
<dbReference type="InterPro" id="IPR000669">
    <property type="entry name" value="Mannitol_DH"/>
</dbReference>
<dbReference type="PANTHER" id="PTHR43362">
    <property type="entry name" value="MANNITOL DEHYDROGENASE DSF1-RELATED"/>
    <property type="match status" value="1"/>
</dbReference>
<dbReference type="InterPro" id="IPR050988">
    <property type="entry name" value="Mannitol_DH/Oxidoreductase"/>
</dbReference>
<dbReference type="PANTHER" id="PTHR43362:SF1">
    <property type="entry name" value="MANNITOL DEHYDROGENASE 2-RELATED"/>
    <property type="match status" value="1"/>
</dbReference>
<evidence type="ECO:0000313" key="6">
    <source>
        <dbReference type="Proteomes" id="UP000633205"/>
    </source>
</evidence>
<evidence type="ECO:0000259" key="4">
    <source>
        <dbReference type="Pfam" id="PF08125"/>
    </source>
</evidence>
<dbReference type="Proteomes" id="UP000633205">
    <property type="component" value="Unassembled WGS sequence"/>
</dbReference>
<evidence type="ECO:0000256" key="2">
    <source>
        <dbReference type="ARBA" id="ARBA00048615"/>
    </source>
</evidence>
<organism evidence="5 6">
    <name type="scientific">Microbacterium faecale</name>
    <dbReference type="NCBI Taxonomy" id="1804630"/>
    <lineage>
        <taxon>Bacteria</taxon>
        <taxon>Bacillati</taxon>
        <taxon>Actinomycetota</taxon>
        <taxon>Actinomycetes</taxon>
        <taxon>Micrococcales</taxon>
        <taxon>Microbacteriaceae</taxon>
        <taxon>Microbacterium</taxon>
    </lineage>
</organism>
<sequence length="431" mass="45908">MTRLTRVAAGLGSAPPVRIVHLGLGAFHRSHQAWFTARAGDDWGIAAFTGRSPAAAVPLAEQNGLFTLVERGPDGDSAEIIGSIARAHDGRDLEALAAAIAAPTTAIVTLTITEAGYLLGPDGRLDGSDDAVIADRAALRAATRDPVRAPRPSTALGRLAMALEARRRAGAGPIAVVPCDNLPGNGRVVREALLGLASDAPELRAYIEAEVSMVSTSVDRITPAATDDDHALAERLTGFVDHAPVVAEPFHDWVLAGEFPAGRPAWERAGARFVDDIEPFENRKLWMLNGAHTILASVGPARGHETVASAMADATVRGLVERFWDEASRHLAPELEADNYRDALMARFLNPRIEHRLAQIAQGAGIKVRARILPVLQRELAAGRDASGCLAALAAWADAEGQGIDSSRLFARVSEDFTPVVERVDALRRRR</sequence>
<keyword evidence="1" id="KW-0560">Oxidoreductase</keyword>
<dbReference type="Gene3D" id="3.40.50.720">
    <property type="entry name" value="NAD(P)-binding Rossmann-like Domain"/>
    <property type="match status" value="1"/>
</dbReference>
<proteinExistence type="predicted"/>
<dbReference type="Gene3D" id="1.10.1040.10">
    <property type="entry name" value="N-(1-d-carboxylethyl)-l-norvaline Dehydrogenase, domain 2"/>
    <property type="match status" value="1"/>
</dbReference>
<protein>
    <submittedName>
        <fullName evidence="5">Mannitol-1-phosphate 5-dehydrogenase</fullName>
    </submittedName>
</protein>
<dbReference type="InterPro" id="IPR008927">
    <property type="entry name" value="6-PGluconate_DH-like_C_sf"/>
</dbReference>
<dbReference type="InterPro" id="IPR013328">
    <property type="entry name" value="6PGD_dom2"/>
</dbReference>
<dbReference type="PRINTS" id="PR00084">
    <property type="entry name" value="MTLDHDRGNASE"/>
</dbReference>
<feature type="domain" description="Mannitol dehydrogenase N-terminal" evidence="3">
    <location>
        <begin position="18"/>
        <end position="267"/>
    </location>
</feature>
<reference evidence="5" key="2">
    <citation type="submission" date="2020-09" db="EMBL/GenBank/DDBJ databases">
        <authorList>
            <person name="Sun Q."/>
            <person name="Zhou Y."/>
        </authorList>
    </citation>
    <scope>NUCLEOTIDE SEQUENCE</scope>
    <source>
        <strain evidence="5">CGMCC 1.15152</strain>
    </source>
</reference>
<name>A0A917DCE0_9MICO</name>
<comment type="catalytic activity">
    <reaction evidence="2">
        <text>D-mannitol 1-phosphate + NAD(+) = beta-D-fructose 6-phosphate + NADH + H(+)</text>
        <dbReference type="Rhea" id="RHEA:19661"/>
        <dbReference type="ChEBI" id="CHEBI:15378"/>
        <dbReference type="ChEBI" id="CHEBI:57540"/>
        <dbReference type="ChEBI" id="CHEBI:57634"/>
        <dbReference type="ChEBI" id="CHEBI:57945"/>
        <dbReference type="ChEBI" id="CHEBI:61381"/>
        <dbReference type="EC" id="1.1.1.17"/>
    </reaction>
</comment>
<feature type="domain" description="Mannitol dehydrogenase C-terminal" evidence="4">
    <location>
        <begin position="276"/>
        <end position="397"/>
    </location>
</feature>
<dbReference type="InterPro" id="IPR013118">
    <property type="entry name" value="Mannitol_DH_C"/>
</dbReference>
<dbReference type="InterPro" id="IPR013131">
    <property type="entry name" value="Mannitol_DH_N"/>
</dbReference>
<dbReference type="AlphaFoldDB" id="A0A917DCE0"/>